<keyword evidence="17" id="KW-1185">Reference proteome</keyword>
<evidence type="ECO:0000256" key="11">
    <source>
        <dbReference type="ARBA" id="ARBA00048305"/>
    </source>
</evidence>
<comment type="similarity">
    <text evidence="3 13">Belongs to the FAD-dependent oxidoreductase 2 family. NadB subfamily.</text>
</comment>
<keyword evidence="7 13" id="KW-0662">Pyridine nucleotide biosynthesis</keyword>
<comment type="caution">
    <text evidence="16">The sequence shown here is derived from an EMBL/GenBank/DDBJ whole genome shotgun (WGS) entry which is preliminary data.</text>
</comment>
<evidence type="ECO:0000256" key="2">
    <source>
        <dbReference type="ARBA" id="ARBA00004950"/>
    </source>
</evidence>
<dbReference type="Pfam" id="PF00890">
    <property type="entry name" value="FAD_binding_2"/>
    <property type="match status" value="1"/>
</dbReference>
<dbReference type="AlphaFoldDB" id="D4BS34"/>
<dbReference type="InterPro" id="IPR036188">
    <property type="entry name" value="FAD/NAD-bd_sf"/>
</dbReference>
<evidence type="ECO:0000256" key="13">
    <source>
        <dbReference type="RuleBase" id="RU362049"/>
    </source>
</evidence>
<feature type="domain" description="FAD-dependent oxidoreductase 2 FAD-binding" evidence="14">
    <location>
        <begin position="26"/>
        <end position="400"/>
    </location>
</feature>
<keyword evidence="6 13" id="KW-0285">Flavoprotein</keyword>
<evidence type="ECO:0000313" key="16">
    <source>
        <dbReference type="EMBL" id="EFE88247.1"/>
    </source>
</evidence>
<evidence type="ECO:0000313" key="17">
    <source>
        <dbReference type="Proteomes" id="UP000003191"/>
    </source>
</evidence>
<dbReference type="GO" id="GO:0008734">
    <property type="term" value="F:L-aspartate oxidase activity"/>
    <property type="evidence" value="ECO:0007669"/>
    <property type="project" value="UniProtKB-UniRule"/>
</dbReference>
<evidence type="ECO:0000259" key="14">
    <source>
        <dbReference type="Pfam" id="PF00890"/>
    </source>
</evidence>
<evidence type="ECO:0000256" key="9">
    <source>
        <dbReference type="ARBA" id="ARBA00023002"/>
    </source>
</evidence>
<dbReference type="InterPro" id="IPR027477">
    <property type="entry name" value="Succ_DH/fumarate_Rdtase_cat_sf"/>
</dbReference>
<dbReference type="NCBIfam" id="TIGR00551">
    <property type="entry name" value="nadB"/>
    <property type="match status" value="1"/>
</dbReference>
<dbReference type="PANTHER" id="PTHR42716:SF2">
    <property type="entry name" value="L-ASPARTATE OXIDASE, CHLOROPLASTIC"/>
    <property type="match status" value="1"/>
</dbReference>
<name>D4BS34_BIFBR</name>
<dbReference type="Gene3D" id="3.90.700.10">
    <property type="entry name" value="Succinate dehydrogenase/fumarate reductase flavoprotein, catalytic domain"/>
    <property type="match status" value="1"/>
</dbReference>
<proteinExistence type="inferred from homology"/>
<gene>
    <name evidence="16" type="primary">nadB</name>
    <name evidence="16" type="ORF">BIFBRE_04925</name>
</gene>
<dbReference type="GO" id="GO:0033765">
    <property type="term" value="F:steroid dehydrogenase activity, acting on the CH-CH group of donors"/>
    <property type="evidence" value="ECO:0007669"/>
    <property type="project" value="UniProtKB-ARBA"/>
</dbReference>
<dbReference type="Gene3D" id="1.20.58.100">
    <property type="entry name" value="Fumarate reductase/succinate dehydrogenase flavoprotein-like, C-terminal domain"/>
    <property type="match status" value="1"/>
</dbReference>
<evidence type="ECO:0000256" key="1">
    <source>
        <dbReference type="ARBA" id="ARBA00001974"/>
    </source>
</evidence>
<dbReference type="EMBL" id="ACCG02000016">
    <property type="protein sequence ID" value="EFE88247.1"/>
    <property type="molecule type" value="Genomic_DNA"/>
</dbReference>
<protein>
    <recommendedName>
        <fullName evidence="5 12">L-aspartate oxidase</fullName>
        <ecNumber evidence="4 12">1.4.3.16</ecNumber>
    </recommendedName>
</protein>
<dbReference type="Gene3D" id="3.50.50.60">
    <property type="entry name" value="FAD/NAD(P)-binding domain"/>
    <property type="match status" value="1"/>
</dbReference>
<evidence type="ECO:0000256" key="4">
    <source>
        <dbReference type="ARBA" id="ARBA00012173"/>
    </source>
</evidence>
<dbReference type="InterPro" id="IPR015939">
    <property type="entry name" value="Fum_Rdtase/Succ_DH_flav-like_C"/>
</dbReference>
<dbReference type="HOGENOM" id="CLU_014312_3_2_11"/>
<comment type="pathway">
    <text evidence="2 13">Cofactor biosynthesis; NAD(+) biosynthesis; iminoaspartate from L-aspartate (oxidase route): step 1/1.</text>
</comment>
<dbReference type="InterPro" id="IPR037099">
    <property type="entry name" value="Fum_R/Succ_DH_flav-like_C_sf"/>
</dbReference>
<evidence type="ECO:0000256" key="5">
    <source>
        <dbReference type="ARBA" id="ARBA00021901"/>
    </source>
</evidence>
<dbReference type="InterPro" id="IPR005288">
    <property type="entry name" value="NadB"/>
</dbReference>
<feature type="domain" description="Fumarate reductase/succinate dehydrogenase flavoprotein-like C-terminal" evidence="15">
    <location>
        <begin position="461"/>
        <end position="549"/>
    </location>
</feature>
<evidence type="ECO:0000256" key="3">
    <source>
        <dbReference type="ARBA" id="ARBA00008562"/>
    </source>
</evidence>
<dbReference type="SUPFAM" id="SSF51905">
    <property type="entry name" value="FAD/NAD(P)-binding domain"/>
    <property type="match status" value="1"/>
</dbReference>
<comment type="cofactor">
    <cofactor evidence="1 13">
        <name>FAD</name>
        <dbReference type="ChEBI" id="CHEBI:57692"/>
    </cofactor>
</comment>
<evidence type="ECO:0000256" key="10">
    <source>
        <dbReference type="ARBA" id="ARBA00029426"/>
    </source>
</evidence>
<dbReference type="InterPro" id="IPR003953">
    <property type="entry name" value="FAD-dep_OxRdtase_2_FAD-bd"/>
</dbReference>
<dbReference type="GO" id="GO:0005737">
    <property type="term" value="C:cytoplasm"/>
    <property type="evidence" value="ECO:0007669"/>
    <property type="project" value="UniProtKB-SubCell"/>
</dbReference>
<evidence type="ECO:0000256" key="6">
    <source>
        <dbReference type="ARBA" id="ARBA00022630"/>
    </source>
</evidence>
<comment type="catalytic activity">
    <reaction evidence="11">
        <text>L-aspartate + O2 = iminosuccinate + H2O2</text>
        <dbReference type="Rhea" id="RHEA:25876"/>
        <dbReference type="ChEBI" id="CHEBI:15379"/>
        <dbReference type="ChEBI" id="CHEBI:16240"/>
        <dbReference type="ChEBI" id="CHEBI:29991"/>
        <dbReference type="ChEBI" id="CHEBI:77875"/>
        <dbReference type="EC" id="1.4.3.16"/>
    </reaction>
    <physiologicalReaction direction="left-to-right" evidence="11">
        <dbReference type="Rhea" id="RHEA:25877"/>
    </physiologicalReaction>
</comment>
<sequence>MTSLQLPPAGANQKTEESNTMSNVEIVVVGAGVAGLSAALAVAGTDHDVTLVTKTELVESNTYHAQGGIAAAIFSDDDPKLHAADTMAAGHGLCDPKAVDILTREGADRVREFAAAGVHFDRDAQGHMLRGLEAAHSRARVVHAGGDATGKVLELDVSAMVRENPRIHIIEHAFLKDLIVRDGRIAGVRLLIDGQDKDLAADRVILATGGAGRMYPYTTNPQVATADGVAAAWRAGAQVADLEFYQFHPTAMAVGEHFLVSEAVRGEGAVLLDEYGRRYMKDVDPRAELAPRDVVARENFRVMQRQGGKPVMLDASPMAKENPDLAAFLAHRFPTIDAYTRSLGFDWSKEPIPVAPAAHYYMGGIRTDLDARASIPGLYAAGECARTGVMGSNRLASNSLLEGLVYGRRAGLAAVADGDDTVWAPEPFLNSATGEAFTHKLIALKTPVLTSDDATADVWNRTRIQNTMWHGVGVLRDADGLQTAIAELGQGLATADAQADVADAEALENRNMLTVGYVAATAALARTESRGAHARTDYAEPQDEWAHSVAYIKD</sequence>
<dbReference type="Pfam" id="PF02910">
    <property type="entry name" value="Succ_DH_flav_C"/>
    <property type="match status" value="1"/>
</dbReference>
<dbReference type="UniPathway" id="UPA00253">
    <property type="reaction ID" value="UER00326"/>
</dbReference>
<dbReference type="SUPFAM" id="SSF56425">
    <property type="entry name" value="Succinate dehydrogenase/fumarate reductase flavoprotein, catalytic domain"/>
    <property type="match status" value="1"/>
</dbReference>
<dbReference type="GO" id="GO:0034628">
    <property type="term" value="P:'de novo' NAD+ biosynthetic process from L-aspartate"/>
    <property type="evidence" value="ECO:0007669"/>
    <property type="project" value="TreeGrafter"/>
</dbReference>
<reference evidence="16 17" key="1">
    <citation type="submission" date="2010-02" db="EMBL/GenBank/DDBJ databases">
        <authorList>
            <person name="Weinstock G."/>
            <person name="Sodergren E."/>
            <person name="Clifton S."/>
            <person name="Fulton L."/>
            <person name="Fulton B."/>
            <person name="Courtney L."/>
            <person name="Fronick C."/>
            <person name="Harrison M."/>
            <person name="Strong C."/>
            <person name="Farmer C."/>
            <person name="Delahaunty K."/>
            <person name="Markovic C."/>
            <person name="Hall O."/>
            <person name="Minx P."/>
            <person name="Tomlinson C."/>
            <person name="Mitreva M."/>
            <person name="Nelson J."/>
            <person name="Hou S."/>
            <person name="Wollam A."/>
            <person name="Pepin K.H."/>
            <person name="Johnson M."/>
            <person name="Bhonagiri V."/>
            <person name="Zhang X."/>
            <person name="Suruliraj S."/>
            <person name="Warren W."/>
            <person name="Chinwalla A."/>
            <person name="Mardis E.R."/>
            <person name="Wilson R.K."/>
        </authorList>
    </citation>
    <scope>NUCLEOTIDE SEQUENCE [LARGE SCALE GENOMIC DNA]</scope>
    <source>
        <strain evidence="16 17">DSM 20213</strain>
    </source>
</reference>
<evidence type="ECO:0000259" key="15">
    <source>
        <dbReference type="Pfam" id="PF02910"/>
    </source>
</evidence>
<dbReference type="STRING" id="1685.RY69_588"/>
<keyword evidence="9 13" id="KW-0560">Oxidoreductase</keyword>
<dbReference type="PANTHER" id="PTHR42716">
    <property type="entry name" value="L-ASPARTATE OXIDASE"/>
    <property type="match status" value="1"/>
</dbReference>
<dbReference type="FunFam" id="3.90.700.10:FF:000002">
    <property type="entry name" value="L-aspartate oxidase"/>
    <property type="match status" value="1"/>
</dbReference>
<comment type="subcellular location">
    <subcellularLocation>
        <location evidence="13">Cytoplasm</location>
    </subcellularLocation>
</comment>
<dbReference type="PATRIC" id="fig|518634.7.peg.1851"/>
<dbReference type="PRINTS" id="PR00368">
    <property type="entry name" value="FADPNR"/>
</dbReference>
<comment type="function">
    <text evidence="10">Catalyzes the oxidation of L-aspartate to iminoaspartate, the first step in the de novo biosynthesis of NAD(+).</text>
</comment>
<evidence type="ECO:0000256" key="12">
    <source>
        <dbReference type="NCBIfam" id="TIGR00551"/>
    </source>
</evidence>
<organism evidence="16 17">
    <name type="scientific">Bifidobacterium breve DSM 20213 = JCM 1192</name>
    <dbReference type="NCBI Taxonomy" id="518634"/>
    <lineage>
        <taxon>Bacteria</taxon>
        <taxon>Bacillati</taxon>
        <taxon>Actinomycetota</taxon>
        <taxon>Actinomycetes</taxon>
        <taxon>Bifidobacteriales</taxon>
        <taxon>Bifidobacteriaceae</taxon>
        <taxon>Bifidobacterium</taxon>
    </lineage>
</organism>
<keyword evidence="8 13" id="KW-0274">FAD</keyword>
<evidence type="ECO:0000256" key="8">
    <source>
        <dbReference type="ARBA" id="ARBA00022827"/>
    </source>
</evidence>
<evidence type="ECO:0000256" key="7">
    <source>
        <dbReference type="ARBA" id="ARBA00022642"/>
    </source>
</evidence>
<dbReference type="Proteomes" id="UP000003191">
    <property type="component" value="Unassembled WGS sequence"/>
</dbReference>
<accession>D4BS34</accession>
<dbReference type="EC" id="1.4.3.16" evidence="4 12"/>
<dbReference type="SUPFAM" id="SSF46977">
    <property type="entry name" value="Succinate dehydrogenase/fumarate reductase flavoprotein C-terminal domain"/>
    <property type="match status" value="1"/>
</dbReference>